<dbReference type="eggNOG" id="KOG1059">
    <property type="taxonomic scope" value="Eukaryota"/>
</dbReference>
<reference evidence="8 9" key="1">
    <citation type="submission" date="2011-07" db="EMBL/GenBank/DDBJ databases">
        <authorList>
            <person name="Coyne R."/>
            <person name="Brami D."/>
            <person name="Johnson J."/>
            <person name="Hostetler J."/>
            <person name="Hannick L."/>
            <person name="Clark T."/>
            <person name="Cassidy-Hanley D."/>
            <person name="Inman J."/>
        </authorList>
    </citation>
    <scope>NUCLEOTIDE SEQUENCE [LARGE SCALE GENOMIC DNA]</scope>
    <source>
        <strain evidence="8 9">G5</strain>
    </source>
</reference>
<dbReference type="InterPro" id="IPR002553">
    <property type="entry name" value="Clathrin/coatomer_adapt-like_N"/>
</dbReference>
<dbReference type="InterPro" id="IPR017105">
    <property type="entry name" value="AP3_complex_dsu"/>
</dbReference>
<dbReference type="InterPro" id="IPR016024">
    <property type="entry name" value="ARM-type_fold"/>
</dbReference>
<evidence type="ECO:0000256" key="4">
    <source>
        <dbReference type="ARBA" id="ARBA00022737"/>
    </source>
</evidence>
<dbReference type="InParanoid" id="G0R4R8"/>
<feature type="domain" description="Clathrin/coatomer adaptor adaptin-like N-terminal" evidence="7">
    <location>
        <begin position="2"/>
        <end position="451"/>
    </location>
</feature>
<evidence type="ECO:0000259" key="7">
    <source>
        <dbReference type="Pfam" id="PF01602"/>
    </source>
</evidence>
<dbReference type="Pfam" id="PF01602">
    <property type="entry name" value="Adaptin_N"/>
    <property type="match status" value="1"/>
</dbReference>
<dbReference type="Proteomes" id="UP000008983">
    <property type="component" value="Unassembled WGS sequence"/>
</dbReference>
<dbReference type="SUPFAM" id="SSF48371">
    <property type="entry name" value="ARM repeat"/>
    <property type="match status" value="1"/>
</dbReference>
<keyword evidence="4" id="KW-0677">Repeat</keyword>
<evidence type="ECO:0000256" key="3">
    <source>
        <dbReference type="ARBA" id="ARBA00022448"/>
    </source>
</evidence>
<dbReference type="InterPro" id="IPR011989">
    <property type="entry name" value="ARM-like"/>
</dbReference>
<evidence type="ECO:0000313" key="9">
    <source>
        <dbReference type="Proteomes" id="UP000008983"/>
    </source>
</evidence>
<keyword evidence="5" id="KW-0653">Protein transport</keyword>
<dbReference type="EMBL" id="GL984354">
    <property type="protein sequence ID" value="EGR27538.1"/>
    <property type="molecule type" value="Genomic_DNA"/>
</dbReference>
<dbReference type="Gene3D" id="1.25.10.10">
    <property type="entry name" value="Leucine-rich Repeat Variant"/>
    <property type="match status" value="1"/>
</dbReference>
<organism evidence="8 9">
    <name type="scientific">Ichthyophthirius multifiliis</name>
    <name type="common">White spot disease agent</name>
    <name type="synonym">Ich</name>
    <dbReference type="NCBI Taxonomy" id="5932"/>
    <lineage>
        <taxon>Eukaryota</taxon>
        <taxon>Sar</taxon>
        <taxon>Alveolata</taxon>
        <taxon>Ciliophora</taxon>
        <taxon>Intramacronucleata</taxon>
        <taxon>Oligohymenophorea</taxon>
        <taxon>Hymenostomatida</taxon>
        <taxon>Ophryoglenina</taxon>
        <taxon>Ichthyophthirius</taxon>
    </lineage>
</organism>
<dbReference type="STRING" id="857967.G0R4R8"/>
<dbReference type="AlphaFoldDB" id="G0R4R8"/>
<comment type="similarity">
    <text evidence="2">Belongs to the adaptor complexes large subunit family.</text>
</comment>
<accession>G0R4R8</accession>
<dbReference type="PANTHER" id="PTHR22781">
    <property type="entry name" value="DELTA ADAPTIN-RELATED"/>
    <property type="match status" value="1"/>
</dbReference>
<dbReference type="OMA" id="HVECSAT"/>
<evidence type="ECO:0000256" key="1">
    <source>
        <dbReference type="ARBA" id="ARBA00004308"/>
    </source>
</evidence>
<evidence type="ECO:0000313" key="8">
    <source>
        <dbReference type="EMBL" id="EGR27538.1"/>
    </source>
</evidence>
<evidence type="ECO:0000256" key="5">
    <source>
        <dbReference type="ARBA" id="ARBA00022927"/>
    </source>
</evidence>
<dbReference type="PANTHER" id="PTHR22781:SF12">
    <property type="entry name" value="AP-3 COMPLEX SUBUNIT DELTA-1"/>
    <property type="match status" value="1"/>
</dbReference>
<dbReference type="OrthoDB" id="10264595at2759"/>
<comment type="subcellular location">
    <subcellularLocation>
        <location evidence="1">Endomembrane system</location>
    </subcellularLocation>
</comment>
<name>G0R4R8_ICHMU</name>
<keyword evidence="9" id="KW-1185">Reference proteome</keyword>
<dbReference type="GO" id="GO:0006623">
    <property type="term" value="P:protein targeting to vacuole"/>
    <property type="evidence" value="ECO:0007669"/>
    <property type="project" value="TreeGrafter"/>
</dbReference>
<dbReference type="GO" id="GO:0030123">
    <property type="term" value="C:AP-3 adaptor complex"/>
    <property type="evidence" value="ECO:0007669"/>
    <property type="project" value="InterPro"/>
</dbReference>
<evidence type="ECO:0000256" key="6">
    <source>
        <dbReference type="ARBA" id="ARBA00023136"/>
    </source>
</evidence>
<proteinExistence type="inferred from homology"/>
<dbReference type="GO" id="GO:0006896">
    <property type="term" value="P:Golgi to vacuole transport"/>
    <property type="evidence" value="ECO:0007669"/>
    <property type="project" value="TreeGrafter"/>
</dbReference>
<gene>
    <name evidence="8" type="ORF">IMG5_194460</name>
</gene>
<keyword evidence="6" id="KW-0472">Membrane</keyword>
<dbReference type="GO" id="GO:0010008">
    <property type="term" value="C:endosome membrane"/>
    <property type="evidence" value="ECO:0007669"/>
    <property type="project" value="TreeGrafter"/>
</dbReference>
<keyword evidence="3" id="KW-0813">Transport</keyword>
<dbReference type="GeneID" id="14903606"/>
<protein>
    <recommendedName>
        <fullName evidence="7">Clathrin/coatomer adaptor adaptin-like N-terminal domain-containing protein</fullName>
    </recommendedName>
</protein>
<sequence length="474" mass="55444">MDLSALEFQIINCLGSQNFTLKKMACLQSCISVDPFSQSLFMGTNIFKKEMMKSNHIEISCILNCITNIVDKELGPRIIKEAMKLLKSTNVLIRKKALVLVAQIFTHAPQTIQGNLEIILNQIIPQESNPTVLACFTSVVQTVLNTQPKLYPLFVKPLYEILQKQKSNWFMIKLVKTFHKMLKLEPRLIKKLSDQYLQVLQNNKSKALEYEVLSSTIEYFQEEKELYELACQKLRSLIDHKDGNLRNLGFILLNKTIQGNQSILEEYKEFLIQNYENANDQFTKIQILEIFQNYITKEMFKTVIEAILANLEKENNKIINKIIHFVIILSQKNDFELINDFDWLLNKVIFNICKFVDDMECAVMIQQLIYSIMVRVEGTKQLIFNLSINIIKYLNENQENLFENTKQYLNIPQISAKEKIFQTLVFLIGEHSNLIKDKNNLKALFKFFNQEKILLKYRFSYTEIQSSLFKVSFL</sequence>
<dbReference type="RefSeq" id="XP_004024990.1">
    <property type="nucleotide sequence ID" value="XM_004024941.1"/>
</dbReference>
<evidence type="ECO:0000256" key="2">
    <source>
        <dbReference type="ARBA" id="ARBA00006613"/>
    </source>
</evidence>